<comment type="caution">
    <text evidence="16">The sequence shown here is derived from an EMBL/GenBank/DDBJ whole genome shotgun (WGS) entry which is preliminary data.</text>
</comment>
<dbReference type="PANTHER" id="PTHR47964">
    <property type="entry name" value="ATP-DEPENDENT DNA HELICASE HOMOLOG RECG, CHLOROPLASTIC"/>
    <property type="match status" value="1"/>
</dbReference>
<evidence type="ECO:0000256" key="8">
    <source>
        <dbReference type="ARBA" id="ARBA00023125"/>
    </source>
</evidence>
<dbReference type="Gene3D" id="3.90.1150.50">
    <property type="entry name" value="Transcription-repair-coupling factor, D7 domain"/>
    <property type="match status" value="1"/>
</dbReference>
<keyword evidence="5 13" id="KW-0378">Hydrolase</keyword>
<dbReference type="EMBL" id="SJDT01000001">
    <property type="protein sequence ID" value="TBW23709.1"/>
    <property type="molecule type" value="Genomic_DNA"/>
</dbReference>
<keyword evidence="8 13" id="KW-0238">DNA-binding</keyword>
<evidence type="ECO:0000256" key="4">
    <source>
        <dbReference type="ARBA" id="ARBA00022763"/>
    </source>
</evidence>
<dbReference type="GO" id="GO:0005524">
    <property type="term" value="F:ATP binding"/>
    <property type="evidence" value="ECO:0007669"/>
    <property type="project" value="UniProtKB-UniRule"/>
</dbReference>
<evidence type="ECO:0000256" key="3">
    <source>
        <dbReference type="ARBA" id="ARBA00022741"/>
    </source>
</evidence>
<evidence type="ECO:0000256" key="6">
    <source>
        <dbReference type="ARBA" id="ARBA00022806"/>
    </source>
</evidence>
<dbReference type="SMART" id="SM01058">
    <property type="entry name" value="CarD_TRCF"/>
    <property type="match status" value="1"/>
</dbReference>
<dbReference type="InterPro" id="IPR014001">
    <property type="entry name" value="Helicase_ATP-bd"/>
</dbReference>
<dbReference type="Gene3D" id="3.30.2060.10">
    <property type="entry name" value="Penicillin-binding protein 1b domain"/>
    <property type="match status" value="1"/>
</dbReference>
<dbReference type="InterPro" id="IPR047112">
    <property type="entry name" value="RecG/Mfd"/>
</dbReference>
<dbReference type="Pfam" id="PF03461">
    <property type="entry name" value="TRCF"/>
    <property type="match status" value="1"/>
</dbReference>
<dbReference type="SUPFAM" id="SSF52540">
    <property type="entry name" value="P-loop containing nucleoside triphosphate hydrolases"/>
    <property type="match status" value="4"/>
</dbReference>
<dbReference type="PROSITE" id="PS51192">
    <property type="entry name" value="HELICASE_ATP_BIND_1"/>
    <property type="match status" value="1"/>
</dbReference>
<evidence type="ECO:0000313" key="16">
    <source>
        <dbReference type="EMBL" id="TBW23709.1"/>
    </source>
</evidence>
<feature type="domain" description="Helicase C-terminal" evidence="15">
    <location>
        <begin position="813"/>
        <end position="970"/>
    </location>
</feature>
<gene>
    <name evidence="13 16" type="primary">mfd</name>
    <name evidence="16" type="ORF">EZJ44_00790</name>
</gene>
<dbReference type="Gene3D" id="3.40.50.11180">
    <property type="match status" value="1"/>
</dbReference>
<dbReference type="EC" id="3.6.4.-" evidence="13"/>
<organism evidence="16 17">
    <name type="scientific">Arcanobacterium bovis</name>
    <dbReference type="NCBI Taxonomy" id="2529275"/>
    <lineage>
        <taxon>Bacteria</taxon>
        <taxon>Bacillati</taxon>
        <taxon>Actinomycetota</taxon>
        <taxon>Actinomycetes</taxon>
        <taxon>Actinomycetales</taxon>
        <taxon>Actinomycetaceae</taxon>
        <taxon>Arcanobacterium</taxon>
    </lineage>
</organism>
<dbReference type="Pfam" id="PF17757">
    <property type="entry name" value="UvrB_inter"/>
    <property type="match status" value="1"/>
</dbReference>
<keyword evidence="17" id="KW-1185">Reference proteome</keyword>
<name>A0A4Q9V246_9ACTO</name>
<dbReference type="InterPro" id="IPR041471">
    <property type="entry name" value="UvrB_inter"/>
</dbReference>
<dbReference type="InterPro" id="IPR003711">
    <property type="entry name" value="CarD-like/TRCF_RID"/>
</dbReference>
<evidence type="ECO:0000256" key="7">
    <source>
        <dbReference type="ARBA" id="ARBA00022840"/>
    </source>
</evidence>
<dbReference type="FunFam" id="3.40.50.300:FF:000300">
    <property type="entry name" value="Transcription-repair-coupling factor"/>
    <property type="match status" value="1"/>
</dbReference>
<dbReference type="CDD" id="cd17991">
    <property type="entry name" value="DEXHc_TRCF"/>
    <property type="match status" value="1"/>
</dbReference>
<comment type="function">
    <text evidence="13">Couples transcription and DNA repair by recognizing RNA polymerase (RNAP) stalled at DNA lesions. Mediates ATP-dependent release of RNAP and its truncated transcript from the DNA, and recruitment of nucleotide excision repair machinery to the damaged site.</text>
</comment>
<dbReference type="InterPro" id="IPR037235">
    <property type="entry name" value="TRCF-like_C_D7"/>
</dbReference>
<evidence type="ECO:0000256" key="2">
    <source>
        <dbReference type="ARBA" id="ARBA00022490"/>
    </source>
</evidence>
<accession>A0A4Q9V246</accession>
<keyword evidence="7 13" id="KW-0067">ATP-binding</keyword>
<dbReference type="GO" id="GO:0003684">
    <property type="term" value="F:damaged DNA binding"/>
    <property type="evidence" value="ECO:0007669"/>
    <property type="project" value="InterPro"/>
</dbReference>
<comment type="subcellular location">
    <subcellularLocation>
        <location evidence="1 13">Cytoplasm</location>
    </subcellularLocation>
</comment>
<dbReference type="SMART" id="SM00982">
    <property type="entry name" value="TRCF"/>
    <property type="match status" value="1"/>
</dbReference>
<dbReference type="SUPFAM" id="SSF143517">
    <property type="entry name" value="TRCF domain-like"/>
    <property type="match status" value="1"/>
</dbReference>
<dbReference type="FunFam" id="3.40.50.300:FF:000546">
    <property type="entry name" value="Transcription-repair-coupling factor"/>
    <property type="match status" value="1"/>
</dbReference>
<dbReference type="HAMAP" id="MF_00969">
    <property type="entry name" value="TRCF"/>
    <property type="match status" value="1"/>
</dbReference>
<dbReference type="OrthoDB" id="9804325at2"/>
<dbReference type="InterPro" id="IPR036101">
    <property type="entry name" value="CarD-like/TRCF_RID_sf"/>
</dbReference>
<dbReference type="PANTHER" id="PTHR47964:SF1">
    <property type="entry name" value="ATP-DEPENDENT DNA HELICASE HOMOLOG RECG, CHLOROPLASTIC"/>
    <property type="match status" value="1"/>
</dbReference>
<dbReference type="GO" id="GO:0016787">
    <property type="term" value="F:hydrolase activity"/>
    <property type="evidence" value="ECO:0007669"/>
    <property type="project" value="UniProtKB-KW"/>
</dbReference>
<evidence type="ECO:0000256" key="13">
    <source>
        <dbReference type="HAMAP-Rule" id="MF_00969"/>
    </source>
</evidence>
<evidence type="ECO:0000256" key="12">
    <source>
        <dbReference type="ARBA" id="ARBA00070128"/>
    </source>
</evidence>
<evidence type="ECO:0000259" key="14">
    <source>
        <dbReference type="PROSITE" id="PS51192"/>
    </source>
</evidence>
<dbReference type="InterPro" id="IPR027417">
    <property type="entry name" value="P-loop_NTPase"/>
</dbReference>
<keyword evidence="4 13" id="KW-0227">DNA damage</keyword>
<sequence length="1173" mass="129587">MDLHPILDFISQQTRIDTLDAERFVDIDVPRGATAPMLALLAGAQDGAVRPLQVAVTASDRDAEQLAAELAMFLPADSVEIFPSWETLPHERLSPRSDTVAQRLKVLRCLAHPEEFPELKVLVVSARALLQPIVAGLGELRPVRLRVGDIRDLAELQEDLVNAAYAHVDMVENRGEFAVRGGIIDIFPPTEPHPLRVEFFGDEIEEIRQFSVADQRSLDEVSEVYAPACREILLSEDVRSRAAAALPQFPGAVDMLDKIAQGIAVEGMESLTPILVEKMVPLVGEFPAGSRIVLVEPERIRTHAESLMATTEEFLAAAWSSAAAGGKVPVNVDSASFASLSQTRAAAVEFGLDWWSLGAFAGETVISFGWSEPQNYSGKVEEALADLGKRAREGWRIVVAVEGAGLGRRLFEQFSDLDVPARIVERFDGELQPGVVNIVTAQLATGFVCEDAKFGVFSARDLMSRVRGTLRDQRNMPKRRKKTVDPLALKPGDYVVHERHGVAQFVKLAKRSLGGPGGTQREYVVLEYSASKRGGPRDQLWVPTDQLDQVSKYSGGDAPSLNKMGGADWAKTKAKARAAVRQIAKELIRLYAQRRATRGHAFAPDTPWQRELEDAFEFVETPDQLSTIEEVKRDMESLEPMDRLISGDVGYGKTEIAVRAAFKAVQDGMQVAVLVPTTLLAQQHVETFKERYAGFPVNVEILSRFQTAKETDAVKKGISAGKVDVVIGTHKLITGDVRFKNLGLVIIDEEQRFGVEHKETLKQLYPTVDVLAMSATPIPRTLEMAVTGIRQMSTLATPPEERHPILTYVGAHELKQVSAAIKRELLRDGQVFYVHNRTESIDKVAMQLGELVPEARIGVAHGKMSEYQLESVIQQFWDKEIDVLVCTTIVETGLDISNANTLIVEDAQKLGLSQLHQLRGRVGRGRERAYAYFLYPPEKAMTETAIERLRTIASHTELGAGIQVALKDLEIRGAGNLLGGEQSGHIAGVGFDLYLRMVSEAVAQLTGQDSRSEEEKHADVRIELPLDAFVPQNWVSSERLRLEIYTKIAQTTNETERSDVANELVDRYGNIPIEVERLFRLARLREQARGVGIEEITMQGRNIRFAPVQLPDSRQARLKRLYPRAVVKPAVRALLVPVPDADGGRMLGAEKPLDNDEIMDFVETLIHAVFVAG</sequence>
<dbReference type="SMART" id="SM00487">
    <property type="entry name" value="DEXDc"/>
    <property type="match status" value="1"/>
</dbReference>
<dbReference type="InterPro" id="IPR004576">
    <property type="entry name" value="Mfd"/>
</dbReference>
<comment type="similarity">
    <text evidence="11 13">In the C-terminal section; belongs to the helicase family. RecG subfamily.</text>
</comment>
<dbReference type="Gene3D" id="2.40.10.170">
    <property type="match status" value="1"/>
</dbReference>
<dbReference type="InterPro" id="IPR005118">
    <property type="entry name" value="TRCF_C"/>
</dbReference>
<dbReference type="InterPro" id="IPR001650">
    <property type="entry name" value="Helicase_C-like"/>
</dbReference>
<dbReference type="NCBIfam" id="TIGR00580">
    <property type="entry name" value="mfd"/>
    <property type="match status" value="1"/>
</dbReference>
<evidence type="ECO:0000256" key="5">
    <source>
        <dbReference type="ARBA" id="ARBA00022801"/>
    </source>
</evidence>
<proteinExistence type="inferred from homology"/>
<keyword evidence="3 13" id="KW-0547">Nucleotide-binding</keyword>
<dbReference type="Gene3D" id="3.40.50.300">
    <property type="entry name" value="P-loop containing nucleotide triphosphate hydrolases"/>
    <property type="match status" value="2"/>
</dbReference>
<dbReference type="AlphaFoldDB" id="A0A4Q9V246"/>
<keyword evidence="9 13" id="KW-0234">DNA repair</keyword>
<dbReference type="PROSITE" id="PS51194">
    <property type="entry name" value="HELICASE_CTER"/>
    <property type="match status" value="1"/>
</dbReference>
<dbReference type="GO" id="GO:0006355">
    <property type="term" value="P:regulation of DNA-templated transcription"/>
    <property type="evidence" value="ECO:0007669"/>
    <property type="project" value="UniProtKB-UniRule"/>
</dbReference>
<keyword evidence="2 13" id="KW-0963">Cytoplasm</keyword>
<evidence type="ECO:0000259" key="15">
    <source>
        <dbReference type="PROSITE" id="PS51194"/>
    </source>
</evidence>
<reference evidence="16 17" key="1">
    <citation type="submission" date="2019-02" db="EMBL/GenBank/DDBJ databases">
        <title>Arcanobacterium bovis sp. nov., isolated from the milk of a cow with mastitis.</title>
        <authorList>
            <person name="Sammra O."/>
            <person name="Foster G."/>
            <person name="Hassan A."/>
            <person name="Alssahen M."/>
            <person name="Laemmler C."/>
            <person name="Borowiak M."/>
            <person name="Malorny B."/>
            <person name="Abdulmawjood A."/>
        </authorList>
    </citation>
    <scope>NUCLEOTIDE SEQUENCE [LARGE SCALE GENOMIC DNA]</scope>
    <source>
        <strain evidence="16 17">C605018/01/1</strain>
    </source>
</reference>
<dbReference type="GO" id="GO:0000716">
    <property type="term" value="P:transcription-coupled nucleotide-excision repair, DNA damage recognition"/>
    <property type="evidence" value="ECO:0007669"/>
    <property type="project" value="UniProtKB-UniRule"/>
</dbReference>
<evidence type="ECO:0000256" key="9">
    <source>
        <dbReference type="ARBA" id="ARBA00023204"/>
    </source>
</evidence>
<protein>
    <recommendedName>
        <fullName evidence="12 13">Transcription-repair-coupling factor</fullName>
        <shortName evidence="13">TRCF</shortName>
        <ecNumber evidence="13">3.6.4.-</ecNumber>
    </recommendedName>
</protein>
<dbReference type="Pfam" id="PF00271">
    <property type="entry name" value="Helicase_C"/>
    <property type="match status" value="1"/>
</dbReference>
<dbReference type="SMART" id="SM00490">
    <property type="entry name" value="HELICc"/>
    <property type="match status" value="1"/>
</dbReference>
<evidence type="ECO:0000256" key="10">
    <source>
        <dbReference type="ARBA" id="ARBA00061104"/>
    </source>
</evidence>
<feature type="domain" description="Helicase ATP-binding" evidence="14">
    <location>
        <begin position="634"/>
        <end position="795"/>
    </location>
</feature>
<keyword evidence="6" id="KW-0347">Helicase</keyword>
<dbReference type="GO" id="GO:0005737">
    <property type="term" value="C:cytoplasm"/>
    <property type="evidence" value="ECO:0007669"/>
    <property type="project" value="UniProtKB-SubCell"/>
</dbReference>
<dbReference type="Pfam" id="PF02559">
    <property type="entry name" value="CarD_TRCF_RID"/>
    <property type="match status" value="1"/>
</dbReference>
<dbReference type="Pfam" id="PF00270">
    <property type="entry name" value="DEAD"/>
    <property type="match status" value="1"/>
</dbReference>
<comment type="similarity">
    <text evidence="10 13">In the N-terminal section; belongs to the UvrB family.</text>
</comment>
<dbReference type="RefSeq" id="WP_131279157.1">
    <property type="nucleotide sequence ID" value="NZ_JBHSLR010000009.1"/>
</dbReference>
<evidence type="ECO:0000313" key="17">
    <source>
        <dbReference type="Proteomes" id="UP000293036"/>
    </source>
</evidence>
<dbReference type="InterPro" id="IPR011545">
    <property type="entry name" value="DEAD/DEAH_box_helicase_dom"/>
</dbReference>
<evidence type="ECO:0000256" key="11">
    <source>
        <dbReference type="ARBA" id="ARBA00061399"/>
    </source>
</evidence>
<dbReference type="SUPFAM" id="SSF141259">
    <property type="entry name" value="CarD-like"/>
    <property type="match status" value="1"/>
</dbReference>
<evidence type="ECO:0000256" key="1">
    <source>
        <dbReference type="ARBA" id="ARBA00004496"/>
    </source>
</evidence>
<dbReference type="GO" id="GO:0003678">
    <property type="term" value="F:DNA helicase activity"/>
    <property type="evidence" value="ECO:0007669"/>
    <property type="project" value="TreeGrafter"/>
</dbReference>
<dbReference type="Proteomes" id="UP000293036">
    <property type="component" value="Unassembled WGS sequence"/>
</dbReference>